<keyword evidence="1" id="KW-0862">Zinc</keyword>
<dbReference type="GO" id="GO:0032259">
    <property type="term" value="P:methylation"/>
    <property type="evidence" value="ECO:0007669"/>
    <property type="project" value="UniProtKB-KW"/>
</dbReference>
<evidence type="ECO:0000259" key="4">
    <source>
        <dbReference type="Pfam" id="PF21302"/>
    </source>
</evidence>
<keyword evidence="5" id="KW-0489">Methyltransferase</keyword>
<keyword evidence="6" id="KW-1185">Reference proteome</keyword>
<feature type="domain" description="Methyltransferase" evidence="3">
    <location>
        <begin position="88"/>
        <end position="171"/>
    </location>
</feature>
<feature type="binding site" evidence="1">
    <location>
        <position position="11"/>
    </location>
    <ligand>
        <name>Zn(2+)</name>
        <dbReference type="ChEBI" id="CHEBI:29105"/>
    </ligand>
</feature>
<organism evidence="5 6">
    <name type="scientific">Saccharopolyspora phatthalungensis</name>
    <dbReference type="NCBI Taxonomy" id="664693"/>
    <lineage>
        <taxon>Bacteria</taxon>
        <taxon>Bacillati</taxon>
        <taxon>Actinomycetota</taxon>
        <taxon>Actinomycetes</taxon>
        <taxon>Pseudonocardiales</taxon>
        <taxon>Pseudonocardiaceae</taxon>
        <taxon>Saccharopolyspora</taxon>
    </lineage>
</organism>
<gene>
    <name evidence="5" type="ORF">BJ970_000360</name>
</gene>
<dbReference type="InterPro" id="IPR016718">
    <property type="entry name" value="rRNA_m1G-MeTrfase_A_prd"/>
</dbReference>
<accession>A0A840PWY6</accession>
<evidence type="ECO:0000259" key="3">
    <source>
        <dbReference type="Pfam" id="PF13649"/>
    </source>
</evidence>
<reference evidence="5 6" key="1">
    <citation type="submission" date="2020-08" db="EMBL/GenBank/DDBJ databases">
        <title>Sequencing the genomes of 1000 actinobacteria strains.</title>
        <authorList>
            <person name="Klenk H.-P."/>
        </authorList>
    </citation>
    <scope>NUCLEOTIDE SEQUENCE [LARGE SCALE GENOMIC DNA]</scope>
    <source>
        <strain evidence="5 6">DSM 45584</strain>
    </source>
</reference>
<dbReference type="RefSeq" id="WP_184722762.1">
    <property type="nucleotide sequence ID" value="NZ_JACHIW010000001.1"/>
</dbReference>
<evidence type="ECO:0000313" key="5">
    <source>
        <dbReference type="EMBL" id="MBB5152826.1"/>
    </source>
</evidence>
<keyword evidence="5" id="KW-0808">Transferase</keyword>
<feature type="domain" description="23S rRNA (guanine(745)-N(1))-methyltransferase N-terminal" evidence="4">
    <location>
        <begin position="10"/>
        <end position="43"/>
    </location>
</feature>
<dbReference type="InterPro" id="IPR050508">
    <property type="entry name" value="Methyltransf_Superfamily"/>
</dbReference>
<feature type="binding site" evidence="1">
    <location>
        <position position="27"/>
    </location>
    <ligand>
        <name>Zn(2+)</name>
        <dbReference type="ChEBI" id="CHEBI:29105"/>
    </ligand>
</feature>
<dbReference type="CDD" id="cd02440">
    <property type="entry name" value="AdoMet_MTases"/>
    <property type="match status" value="1"/>
</dbReference>
<feature type="binding site" evidence="2">
    <location>
        <position position="70"/>
    </location>
    <ligand>
        <name>S-adenosyl-L-methionine</name>
        <dbReference type="ChEBI" id="CHEBI:59789"/>
    </ligand>
</feature>
<dbReference type="AlphaFoldDB" id="A0A840PWY6"/>
<name>A0A840PWY6_9PSEU</name>
<dbReference type="Pfam" id="PF13649">
    <property type="entry name" value="Methyltransf_25"/>
    <property type="match status" value="1"/>
</dbReference>
<feature type="binding site" evidence="2">
    <location>
        <position position="182"/>
    </location>
    <ligand>
        <name>S-adenosyl-L-methionine</name>
        <dbReference type="ChEBI" id="CHEBI:59789"/>
    </ligand>
</feature>
<evidence type="ECO:0000313" key="6">
    <source>
        <dbReference type="Proteomes" id="UP000584374"/>
    </source>
</evidence>
<evidence type="ECO:0000256" key="2">
    <source>
        <dbReference type="PIRSR" id="PIRSR018249-2"/>
    </source>
</evidence>
<dbReference type="GO" id="GO:0046872">
    <property type="term" value="F:metal ion binding"/>
    <property type="evidence" value="ECO:0007669"/>
    <property type="project" value="UniProtKB-KW"/>
</dbReference>
<proteinExistence type="predicted"/>
<dbReference type="InterPro" id="IPR029063">
    <property type="entry name" value="SAM-dependent_MTases_sf"/>
</dbReference>
<dbReference type="PANTHER" id="PTHR42912">
    <property type="entry name" value="METHYLTRANSFERASE"/>
    <property type="match status" value="1"/>
</dbReference>
<dbReference type="InterPro" id="IPR048647">
    <property type="entry name" value="RlmA_N"/>
</dbReference>
<dbReference type="PANTHER" id="PTHR42912:SF45">
    <property type="entry name" value="23S RRNA (GUANINE(745)-N(1))-METHYLTRANSFERASE"/>
    <property type="match status" value="1"/>
</dbReference>
<dbReference type="SUPFAM" id="SSF53335">
    <property type="entry name" value="S-adenosyl-L-methionine-dependent methyltransferases"/>
    <property type="match status" value="1"/>
</dbReference>
<dbReference type="Proteomes" id="UP000584374">
    <property type="component" value="Unassembled WGS sequence"/>
</dbReference>
<protein>
    <submittedName>
        <fullName evidence="5">SAM-dependent methyltransferase</fullName>
    </submittedName>
</protein>
<keyword evidence="2" id="KW-0949">S-adenosyl-L-methionine</keyword>
<comment type="caution">
    <text evidence="5">The sequence shown here is derived from an EMBL/GenBank/DDBJ whole genome shotgun (WGS) entry which is preliminary data.</text>
</comment>
<feature type="binding site" evidence="1">
    <location>
        <position position="14"/>
    </location>
    <ligand>
        <name>Zn(2+)</name>
        <dbReference type="ChEBI" id="CHEBI:29105"/>
    </ligand>
</feature>
<feature type="binding site" evidence="2">
    <location>
        <begin position="95"/>
        <end position="96"/>
    </location>
    <ligand>
        <name>S-adenosyl-L-methionine</name>
        <dbReference type="ChEBI" id="CHEBI:59789"/>
    </ligand>
</feature>
<keyword evidence="1" id="KW-0479">Metal-binding</keyword>
<dbReference type="PIRSF" id="PIRSF018249">
    <property type="entry name" value="MyrA_prd"/>
    <property type="match status" value="1"/>
</dbReference>
<feature type="binding site" evidence="1">
    <location>
        <position position="31"/>
    </location>
    <ligand>
        <name>Zn(2+)</name>
        <dbReference type="ChEBI" id="CHEBI:29105"/>
    </ligand>
</feature>
<dbReference type="InterPro" id="IPR041698">
    <property type="entry name" value="Methyltransf_25"/>
</dbReference>
<dbReference type="GO" id="GO:0008168">
    <property type="term" value="F:methyltransferase activity"/>
    <property type="evidence" value="ECO:0007669"/>
    <property type="project" value="UniProtKB-KW"/>
</dbReference>
<dbReference type="Pfam" id="PF21302">
    <property type="entry name" value="Zn_ribbon_RlmA"/>
    <property type="match status" value="1"/>
</dbReference>
<dbReference type="Gene3D" id="3.40.50.150">
    <property type="entry name" value="Vaccinia Virus protein VP39"/>
    <property type="match status" value="1"/>
</dbReference>
<sequence length="274" mass="28794">MLDDVVAVLACPHCGSNLDRAGNSLRCATNHVFDIARQGYVSLVSGKSRVVGDTAAMVAARAEFLDAGHYAPIADAVASAMSPVEGCVVDVGAGTGYYLARALAESDRVGVALDVSKYACRRAAKAHPRLGAVVADAWQTLPVRSGAASAVLNVFAPRNAVEMHRVLRPGGLLVVVVPNPGHLADLVSALGLLSVDERKQERLTEQLADRFDLVSQQIREFRLSLGEPAAEAVVAMGPSAWHASAEDLRSRIAALPKPVTPTASVTVAVYQRRG</sequence>
<dbReference type="EMBL" id="JACHIW010000001">
    <property type="protein sequence ID" value="MBB5152826.1"/>
    <property type="molecule type" value="Genomic_DNA"/>
</dbReference>
<evidence type="ECO:0000256" key="1">
    <source>
        <dbReference type="PIRSR" id="PIRSR018249-1"/>
    </source>
</evidence>